<evidence type="ECO:0000313" key="5">
    <source>
        <dbReference type="EMBL" id="PSS27906.1"/>
    </source>
</evidence>
<dbReference type="InterPro" id="IPR013328">
    <property type="entry name" value="6PGD_dom2"/>
</dbReference>
<organism evidence="5 6">
    <name type="scientific">Amorphotheca resinae ATCC 22711</name>
    <dbReference type="NCBI Taxonomy" id="857342"/>
    <lineage>
        <taxon>Eukaryota</taxon>
        <taxon>Fungi</taxon>
        <taxon>Dikarya</taxon>
        <taxon>Ascomycota</taxon>
        <taxon>Pezizomycotina</taxon>
        <taxon>Leotiomycetes</taxon>
        <taxon>Helotiales</taxon>
        <taxon>Amorphothecaceae</taxon>
        <taxon>Amorphotheca</taxon>
    </lineage>
</organism>
<feature type="region of interest" description="Disordered" evidence="2">
    <location>
        <begin position="304"/>
        <end position="340"/>
    </location>
</feature>
<evidence type="ECO:0008006" key="7">
    <source>
        <dbReference type="Google" id="ProtNLM"/>
    </source>
</evidence>
<name>A0A2T3BES2_AMORE</name>
<feature type="region of interest" description="Disordered" evidence="2">
    <location>
        <begin position="134"/>
        <end position="160"/>
    </location>
</feature>
<sequence>MAPLATVGILSIGEMGMGIAKLLIAHNFHVVTNIEGRSEDTHARARKSNIETLPTDISLVEKADYILSIVPPRDALTIATRITTAFNAAQGKQTPLYYLDLNAVSPRTAREIAALFQSSAPAIRFIDGGIIGLPPSPTSSSDPSPSSNPSSTNITWRQPSIPVSGPHRLNSAAGTPGALELAQTLKLNHISDEIGPASGLKCSFSSLTKGFTALCLQAFTTASNMGVLPLLLQEAEMRAPGLLKAARVYVPDMPPKAYRWVREMQELAITHADEGGFEGGAGPGEGVFGQIANVYRSVAEETVLGEEKTERRKRGTSLEDVASAMGEGLQSKRRKVEEGR</sequence>
<feature type="domain" description="Phosphogluconate dehydrogenase NAD-binding putative C-terminal" evidence="4">
    <location>
        <begin position="222"/>
        <end position="298"/>
    </location>
</feature>
<protein>
    <recommendedName>
        <fullName evidence="7">Phosphogluconate dehydrogenase NAD-binding putative C-terminal domain-containing protein</fullName>
    </recommendedName>
</protein>
<dbReference type="InterPro" id="IPR036291">
    <property type="entry name" value="NAD(P)-bd_dom_sf"/>
</dbReference>
<dbReference type="SUPFAM" id="SSF51735">
    <property type="entry name" value="NAD(P)-binding Rossmann-fold domains"/>
    <property type="match status" value="1"/>
</dbReference>
<dbReference type="AlphaFoldDB" id="A0A2T3BES2"/>
<dbReference type="GeneID" id="36577114"/>
<evidence type="ECO:0000256" key="2">
    <source>
        <dbReference type="SAM" id="MobiDB-lite"/>
    </source>
</evidence>
<keyword evidence="6" id="KW-1185">Reference proteome</keyword>
<feature type="compositionally biased region" description="Low complexity" evidence="2">
    <location>
        <begin position="138"/>
        <end position="153"/>
    </location>
</feature>
<dbReference type="GO" id="GO:0000785">
    <property type="term" value="C:chromatin"/>
    <property type="evidence" value="ECO:0007669"/>
    <property type="project" value="TreeGrafter"/>
</dbReference>
<dbReference type="Gene3D" id="1.10.1040.10">
    <property type="entry name" value="N-(1-d-carboxylethyl)-l-norvaline Dehydrogenase, domain 2"/>
    <property type="match status" value="1"/>
</dbReference>
<dbReference type="PANTHER" id="PTHR43580:SF2">
    <property type="entry name" value="CYTOKINE-LIKE NUCLEAR FACTOR N-PAC"/>
    <property type="match status" value="1"/>
</dbReference>
<dbReference type="PANTHER" id="PTHR43580">
    <property type="entry name" value="OXIDOREDUCTASE GLYR1-RELATED"/>
    <property type="match status" value="1"/>
</dbReference>
<dbReference type="InterPro" id="IPR051265">
    <property type="entry name" value="HIBADH-related_NP60_sf"/>
</dbReference>
<dbReference type="Pfam" id="PF03807">
    <property type="entry name" value="F420_oxidored"/>
    <property type="match status" value="1"/>
</dbReference>
<dbReference type="Pfam" id="PF09130">
    <property type="entry name" value="DUF1932"/>
    <property type="match status" value="1"/>
</dbReference>
<dbReference type="Gene3D" id="3.40.50.720">
    <property type="entry name" value="NAD(P)-binding Rossmann-like Domain"/>
    <property type="match status" value="1"/>
</dbReference>
<dbReference type="InterPro" id="IPR028939">
    <property type="entry name" value="P5C_Rdtase_cat_N"/>
</dbReference>
<dbReference type="InterPro" id="IPR015814">
    <property type="entry name" value="Pgluconate_DH_NAD-bd_C"/>
</dbReference>
<reference evidence="5 6" key="1">
    <citation type="journal article" date="2018" name="New Phytol.">
        <title>Comparative genomics and transcriptomics depict ericoid mycorrhizal fungi as versatile saprotrophs and plant mutualists.</title>
        <authorList>
            <person name="Martino E."/>
            <person name="Morin E."/>
            <person name="Grelet G.A."/>
            <person name="Kuo A."/>
            <person name="Kohler A."/>
            <person name="Daghino S."/>
            <person name="Barry K.W."/>
            <person name="Cichocki N."/>
            <person name="Clum A."/>
            <person name="Dockter R.B."/>
            <person name="Hainaut M."/>
            <person name="Kuo R.C."/>
            <person name="LaButti K."/>
            <person name="Lindahl B.D."/>
            <person name="Lindquist E.A."/>
            <person name="Lipzen A."/>
            <person name="Khouja H.R."/>
            <person name="Magnuson J."/>
            <person name="Murat C."/>
            <person name="Ohm R.A."/>
            <person name="Singer S.W."/>
            <person name="Spatafora J.W."/>
            <person name="Wang M."/>
            <person name="Veneault-Fourrey C."/>
            <person name="Henrissat B."/>
            <person name="Grigoriev I.V."/>
            <person name="Martin F.M."/>
            <person name="Perotto S."/>
        </authorList>
    </citation>
    <scope>NUCLEOTIDE SEQUENCE [LARGE SCALE GENOMIC DNA]</scope>
    <source>
        <strain evidence="5 6">ATCC 22711</strain>
    </source>
</reference>
<accession>A0A2T3BES2</accession>
<evidence type="ECO:0000313" key="6">
    <source>
        <dbReference type="Proteomes" id="UP000241818"/>
    </source>
</evidence>
<evidence type="ECO:0000259" key="4">
    <source>
        <dbReference type="Pfam" id="PF09130"/>
    </source>
</evidence>
<dbReference type="GO" id="GO:0140673">
    <property type="term" value="P:transcription elongation-coupled chromatin remodeling"/>
    <property type="evidence" value="ECO:0007669"/>
    <property type="project" value="TreeGrafter"/>
</dbReference>
<dbReference type="RefSeq" id="XP_024725431.1">
    <property type="nucleotide sequence ID" value="XM_024869033.1"/>
</dbReference>
<dbReference type="STRING" id="857342.A0A2T3BES2"/>
<dbReference type="SUPFAM" id="SSF48179">
    <property type="entry name" value="6-phosphogluconate dehydrogenase C-terminal domain-like"/>
    <property type="match status" value="1"/>
</dbReference>
<proteinExistence type="inferred from homology"/>
<dbReference type="EMBL" id="KZ679006">
    <property type="protein sequence ID" value="PSS27906.1"/>
    <property type="molecule type" value="Genomic_DNA"/>
</dbReference>
<dbReference type="GO" id="GO:0003677">
    <property type="term" value="F:DNA binding"/>
    <property type="evidence" value="ECO:0007669"/>
    <property type="project" value="TreeGrafter"/>
</dbReference>
<dbReference type="InParanoid" id="A0A2T3BES2"/>
<gene>
    <name evidence="5" type="ORF">M430DRAFT_63106</name>
</gene>
<dbReference type="OrthoDB" id="9988102at2759"/>
<evidence type="ECO:0000259" key="3">
    <source>
        <dbReference type="Pfam" id="PF03807"/>
    </source>
</evidence>
<dbReference type="Proteomes" id="UP000241818">
    <property type="component" value="Unassembled WGS sequence"/>
</dbReference>
<feature type="domain" description="Pyrroline-5-carboxylate reductase catalytic N-terminal" evidence="3">
    <location>
        <begin position="6"/>
        <end position="82"/>
    </location>
</feature>
<evidence type="ECO:0000256" key="1">
    <source>
        <dbReference type="ARBA" id="ARBA00007598"/>
    </source>
</evidence>
<dbReference type="InterPro" id="IPR008927">
    <property type="entry name" value="6-PGluconate_DH-like_C_sf"/>
</dbReference>
<dbReference type="GO" id="GO:0031491">
    <property type="term" value="F:nucleosome binding"/>
    <property type="evidence" value="ECO:0007669"/>
    <property type="project" value="TreeGrafter"/>
</dbReference>
<comment type="similarity">
    <text evidence="1">Belongs to the HIBADH-related family. NP60 subfamily.</text>
</comment>